<keyword evidence="14" id="KW-1185">Reference proteome</keyword>
<dbReference type="Gene3D" id="3.30.2460.20">
    <property type="match status" value="1"/>
</dbReference>
<dbReference type="AlphaFoldDB" id="A0A643C180"/>
<evidence type="ECO:0000313" key="13">
    <source>
        <dbReference type="EMBL" id="KAB0393688.1"/>
    </source>
</evidence>
<comment type="function">
    <text evidence="11">Ligand for members of the frizzled family of seven transmembrane receptors.</text>
</comment>
<dbReference type="OrthoDB" id="5945655at2759"/>
<keyword evidence="9" id="KW-0325">Glycoprotein</keyword>
<dbReference type="PANTHER" id="PTHR12027:SF75">
    <property type="entry name" value="PROTEIN WNT-9A"/>
    <property type="match status" value="1"/>
</dbReference>
<dbReference type="EMBL" id="SGJD01003034">
    <property type="protein sequence ID" value="KAB0393688.1"/>
    <property type="molecule type" value="Genomic_DNA"/>
</dbReference>
<dbReference type="FunFam" id="3.30.2460.20:FF:000002">
    <property type="entry name" value="Protein Wnt"/>
    <property type="match status" value="1"/>
</dbReference>
<evidence type="ECO:0000256" key="2">
    <source>
        <dbReference type="ARBA" id="ARBA00005683"/>
    </source>
</evidence>
<dbReference type="InterPro" id="IPR018161">
    <property type="entry name" value="Wnt_CS"/>
</dbReference>
<dbReference type="InterPro" id="IPR005817">
    <property type="entry name" value="Wnt"/>
</dbReference>
<dbReference type="GO" id="GO:0045165">
    <property type="term" value="P:cell fate commitment"/>
    <property type="evidence" value="ECO:0007669"/>
    <property type="project" value="TreeGrafter"/>
</dbReference>
<evidence type="ECO:0000256" key="7">
    <source>
        <dbReference type="ARBA" id="ARBA00022729"/>
    </source>
</evidence>
<evidence type="ECO:0000256" key="11">
    <source>
        <dbReference type="RuleBase" id="RU003500"/>
    </source>
</evidence>
<dbReference type="Proteomes" id="UP000437017">
    <property type="component" value="Unassembled WGS sequence"/>
</dbReference>
<keyword evidence="5" id="KW-0272">Extracellular matrix</keyword>
<evidence type="ECO:0000256" key="9">
    <source>
        <dbReference type="ARBA" id="ARBA00023180"/>
    </source>
</evidence>
<evidence type="ECO:0000256" key="4">
    <source>
        <dbReference type="ARBA" id="ARBA00022525"/>
    </source>
</evidence>
<dbReference type="InterPro" id="IPR043158">
    <property type="entry name" value="Wnt_C"/>
</dbReference>
<evidence type="ECO:0000256" key="6">
    <source>
        <dbReference type="ARBA" id="ARBA00022687"/>
    </source>
</evidence>
<dbReference type="Pfam" id="PF00110">
    <property type="entry name" value="wnt"/>
    <property type="match status" value="2"/>
</dbReference>
<name>A0A643C180_BALPH</name>
<keyword evidence="4" id="KW-0964">Secreted</keyword>
<protein>
    <recommendedName>
        <fullName evidence="11">Protein Wnt</fullName>
    </recommendedName>
</protein>
<keyword evidence="6 11" id="KW-0879">Wnt signaling pathway</keyword>
<dbReference type="PROSITE" id="PS00246">
    <property type="entry name" value="WNT1"/>
    <property type="match status" value="1"/>
</dbReference>
<evidence type="ECO:0000256" key="1">
    <source>
        <dbReference type="ARBA" id="ARBA00004498"/>
    </source>
</evidence>
<evidence type="ECO:0000256" key="12">
    <source>
        <dbReference type="SAM" id="MobiDB-lite"/>
    </source>
</evidence>
<dbReference type="GO" id="GO:0005125">
    <property type="term" value="F:cytokine activity"/>
    <property type="evidence" value="ECO:0007669"/>
    <property type="project" value="TreeGrafter"/>
</dbReference>
<keyword evidence="3 11" id="KW-0217">Developmental protein</keyword>
<evidence type="ECO:0000256" key="10">
    <source>
        <dbReference type="ARBA" id="ARBA00023288"/>
    </source>
</evidence>
<evidence type="ECO:0000256" key="3">
    <source>
        <dbReference type="ARBA" id="ARBA00022473"/>
    </source>
</evidence>
<gene>
    <name evidence="13" type="ORF">E2I00_010794</name>
</gene>
<comment type="subcellular location">
    <subcellularLocation>
        <location evidence="1 11">Secreted</location>
        <location evidence="1 11">Extracellular space</location>
        <location evidence="1 11">Extracellular matrix</location>
    </subcellularLocation>
</comment>
<evidence type="ECO:0000313" key="14">
    <source>
        <dbReference type="Proteomes" id="UP000437017"/>
    </source>
</evidence>
<dbReference type="SMART" id="SM00097">
    <property type="entry name" value="WNT1"/>
    <property type="match status" value="1"/>
</dbReference>
<comment type="similarity">
    <text evidence="2 11">Belongs to the Wnt family.</text>
</comment>
<comment type="caution">
    <text evidence="13">The sequence shown here is derived from an EMBL/GenBank/DDBJ whole genome shotgun (WGS) entry which is preliminary data.</text>
</comment>
<accession>A0A643C180</accession>
<keyword evidence="8" id="KW-1015">Disulfide bond</keyword>
<keyword evidence="7" id="KW-0732">Signal</keyword>
<dbReference type="PANTHER" id="PTHR12027">
    <property type="entry name" value="WNT RELATED"/>
    <property type="match status" value="1"/>
</dbReference>
<evidence type="ECO:0000256" key="8">
    <source>
        <dbReference type="ARBA" id="ARBA00023157"/>
    </source>
</evidence>
<dbReference type="GO" id="GO:0060070">
    <property type="term" value="P:canonical Wnt signaling pathway"/>
    <property type="evidence" value="ECO:0007669"/>
    <property type="project" value="TreeGrafter"/>
</dbReference>
<sequence>MSSRASFGDPRCTLQMGTPGSGWHRVGSPPDLPSLPASLPRATPGAEATLASCPVPVLRALRPFPGCRPPPVVTCSLFRGPGAGAQRPGRQRAPLVQKCGTARAGRGRLGEKPCRQERQDSAWWTEVLEDGRLCANPTGREGPVFVLSQPPAEAPGETARQASRGCTGQRRPEASNVINLLENARMVGQVQQTQDNGAWMLDRGFAGIFAVGAVLRAEGSAGAPRGQGWSVRSAELVRGLERKQRRMCRRDPGVAETLVEAVSMSALECQYQFRFERWNCTLEGRYRASLLKRGFKETAFLYAISSAGLTHALAKACSAGRMERCTCDEAPDLENREAWQWGGCGDNLKDPSVIKAGVETTCKCHGVSGSCTVRTCWRQLAPFHELVHLDDSPSFCLAGRFSPGTAGRRCHREKNCESICCGRGHNTQSRVVTRPCQCQVRWCCYVECRQCTQREEITGSGPGSFRYVELGNPPPVGHTLRVTQGLGGVDQHEKAMKTQPHQLRVLAQVQTSSLSGAHSLLRAQHLLLAIRSRVLLAFGSSGQLAEAEQSLLVATEAAPWHLCGQLRKASEEGPPGPERYGVQVFRLSWPGRERAIPVGSKTWAGLHTKTDDVVRFVQDQGPQKPQVLGQLHPPMEPTDRGPALSPRSRTQACQTTTTFVIRKGHKCTGWCLICTFQRPIKVSFRLLGEVEQRRAAMKKLDEGCGPYNIDRTASEVTRTLMAAPGAEERRFAGVE</sequence>
<dbReference type="PRINTS" id="PR01349">
    <property type="entry name" value="WNTPROTEIN"/>
</dbReference>
<organism evidence="13 14">
    <name type="scientific">Balaenoptera physalus</name>
    <name type="common">Fin whale</name>
    <name type="synonym">Balaena physalus</name>
    <dbReference type="NCBI Taxonomy" id="9770"/>
    <lineage>
        <taxon>Eukaryota</taxon>
        <taxon>Metazoa</taxon>
        <taxon>Chordata</taxon>
        <taxon>Craniata</taxon>
        <taxon>Vertebrata</taxon>
        <taxon>Euteleostomi</taxon>
        <taxon>Mammalia</taxon>
        <taxon>Eutheria</taxon>
        <taxon>Laurasiatheria</taxon>
        <taxon>Artiodactyla</taxon>
        <taxon>Whippomorpha</taxon>
        <taxon>Cetacea</taxon>
        <taxon>Mysticeti</taxon>
        <taxon>Balaenopteridae</taxon>
        <taxon>Balaenoptera</taxon>
    </lineage>
</organism>
<proteinExistence type="inferred from homology"/>
<dbReference type="GO" id="GO:0005615">
    <property type="term" value="C:extracellular space"/>
    <property type="evidence" value="ECO:0007669"/>
    <property type="project" value="TreeGrafter"/>
</dbReference>
<feature type="region of interest" description="Disordered" evidence="12">
    <location>
        <begin position="1"/>
        <end position="37"/>
    </location>
</feature>
<evidence type="ECO:0000256" key="5">
    <source>
        <dbReference type="ARBA" id="ARBA00022530"/>
    </source>
</evidence>
<keyword evidence="10" id="KW-0449">Lipoprotein</keyword>
<dbReference type="GO" id="GO:0005109">
    <property type="term" value="F:frizzled binding"/>
    <property type="evidence" value="ECO:0007669"/>
    <property type="project" value="TreeGrafter"/>
</dbReference>
<feature type="region of interest" description="Disordered" evidence="12">
    <location>
        <begin position="625"/>
        <end position="650"/>
    </location>
</feature>
<feature type="region of interest" description="Disordered" evidence="12">
    <location>
        <begin position="152"/>
        <end position="171"/>
    </location>
</feature>
<dbReference type="GO" id="GO:0030182">
    <property type="term" value="P:neuron differentiation"/>
    <property type="evidence" value="ECO:0007669"/>
    <property type="project" value="TreeGrafter"/>
</dbReference>
<reference evidence="13 14" key="1">
    <citation type="journal article" date="2019" name="PLoS ONE">
        <title>Genomic analyses reveal an absence of contemporary introgressive admixture between fin whales and blue whales, despite known hybrids.</title>
        <authorList>
            <person name="Westbury M.V."/>
            <person name="Petersen B."/>
            <person name="Lorenzen E.D."/>
        </authorList>
    </citation>
    <scope>NUCLEOTIDE SEQUENCE [LARGE SCALE GENOMIC DNA]</scope>
    <source>
        <strain evidence="13">FinWhale-01</strain>
    </source>
</reference>